<feature type="chain" id="PRO_5043125274" evidence="1">
    <location>
        <begin position="42"/>
        <end position="84"/>
    </location>
</feature>
<reference evidence="4" key="1">
    <citation type="submission" date="2017-02" db="UniProtKB">
        <authorList>
            <consortium name="WormBaseParasite"/>
        </authorList>
    </citation>
    <scope>IDENTIFICATION</scope>
</reference>
<dbReference type="WBParaSite" id="NBR_0001019801-mRNA-1">
    <property type="protein sequence ID" value="NBR_0001019801-mRNA-1"/>
    <property type="gene ID" value="NBR_0001019801"/>
</dbReference>
<dbReference type="STRING" id="27835.A0A0N4Y346"/>
<dbReference type="AlphaFoldDB" id="A0A0N4Y346"/>
<gene>
    <name evidence="2" type="ORF">NBR_LOCUS10199</name>
</gene>
<name>A0A0N4Y346_NIPBR</name>
<dbReference type="EMBL" id="UYSL01020271">
    <property type="protein sequence ID" value="VDL73788.1"/>
    <property type="molecule type" value="Genomic_DNA"/>
</dbReference>
<keyword evidence="1" id="KW-0732">Signal</keyword>
<feature type="signal peptide" evidence="1">
    <location>
        <begin position="1"/>
        <end position="41"/>
    </location>
</feature>
<keyword evidence="3" id="KW-1185">Reference proteome</keyword>
<sequence length="84" mass="9574">MWNRDRRHLHPLRPNSVLLNSLVILLLAAISPLPFVTVCDADASSDTEIIKKLLNKGYDWRVRPPGINLTAKGSDFLYEQCQEE</sequence>
<evidence type="ECO:0000313" key="4">
    <source>
        <dbReference type="WBParaSite" id="NBR_0001019801-mRNA-1"/>
    </source>
</evidence>
<organism evidence="4">
    <name type="scientific">Nippostrongylus brasiliensis</name>
    <name type="common">Rat hookworm</name>
    <dbReference type="NCBI Taxonomy" id="27835"/>
    <lineage>
        <taxon>Eukaryota</taxon>
        <taxon>Metazoa</taxon>
        <taxon>Ecdysozoa</taxon>
        <taxon>Nematoda</taxon>
        <taxon>Chromadorea</taxon>
        <taxon>Rhabditida</taxon>
        <taxon>Rhabditina</taxon>
        <taxon>Rhabditomorpha</taxon>
        <taxon>Strongyloidea</taxon>
        <taxon>Heligmosomidae</taxon>
        <taxon>Nippostrongylus</taxon>
    </lineage>
</organism>
<protein>
    <submittedName>
        <fullName evidence="4">ANF_receptor domain-containing protein</fullName>
    </submittedName>
</protein>
<evidence type="ECO:0000313" key="3">
    <source>
        <dbReference type="Proteomes" id="UP000271162"/>
    </source>
</evidence>
<evidence type="ECO:0000256" key="1">
    <source>
        <dbReference type="SAM" id="SignalP"/>
    </source>
</evidence>
<evidence type="ECO:0000313" key="2">
    <source>
        <dbReference type="EMBL" id="VDL73788.1"/>
    </source>
</evidence>
<dbReference type="Proteomes" id="UP000271162">
    <property type="component" value="Unassembled WGS sequence"/>
</dbReference>
<proteinExistence type="predicted"/>
<reference evidence="2 3" key="2">
    <citation type="submission" date="2018-11" db="EMBL/GenBank/DDBJ databases">
        <authorList>
            <consortium name="Pathogen Informatics"/>
        </authorList>
    </citation>
    <scope>NUCLEOTIDE SEQUENCE [LARGE SCALE GENOMIC DNA]</scope>
</reference>
<accession>A0A0N4Y346</accession>